<feature type="compositionally biased region" description="Low complexity" evidence="8">
    <location>
        <begin position="79"/>
        <end position="100"/>
    </location>
</feature>
<evidence type="ECO:0000313" key="9">
    <source>
        <dbReference type="EMBL" id="VAH80403.1"/>
    </source>
</evidence>
<evidence type="ECO:0000256" key="3">
    <source>
        <dbReference type="ARBA" id="ARBA00020978"/>
    </source>
</evidence>
<dbReference type="GO" id="GO:0017119">
    <property type="term" value="C:Golgi transport complex"/>
    <property type="evidence" value="ECO:0007669"/>
    <property type="project" value="InterPro"/>
</dbReference>
<dbReference type="OMA" id="TDINQRC"/>
<organism evidence="9 10">
    <name type="scientific">Triticum turgidum subsp. durum</name>
    <name type="common">Durum wheat</name>
    <name type="synonym">Triticum durum</name>
    <dbReference type="NCBI Taxonomy" id="4567"/>
    <lineage>
        <taxon>Eukaryota</taxon>
        <taxon>Viridiplantae</taxon>
        <taxon>Streptophyta</taxon>
        <taxon>Embryophyta</taxon>
        <taxon>Tracheophyta</taxon>
        <taxon>Spermatophyta</taxon>
        <taxon>Magnoliopsida</taxon>
        <taxon>Liliopsida</taxon>
        <taxon>Poales</taxon>
        <taxon>Poaceae</taxon>
        <taxon>BOP clade</taxon>
        <taxon>Pooideae</taxon>
        <taxon>Triticodae</taxon>
        <taxon>Triticeae</taxon>
        <taxon>Triticinae</taxon>
        <taxon>Triticum</taxon>
    </lineage>
</organism>
<feature type="compositionally biased region" description="Polar residues" evidence="8">
    <location>
        <begin position="725"/>
        <end position="742"/>
    </location>
</feature>
<feature type="region of interest" description="Disordered" evidence="8">
    <location>
        <begin position="36"/>
        <end position="101"/>
    </location>
</feature>
<evidence type="ECO:0000256" key="1">
    <source>
        <dbReference type="ARBA" id="ARBA00004395"/>
    </source>
</evidence>
<keyword evidence="5" id="KW-0653">Protein transport</keyword>
<dbReference type="Proteomes" id="UP000324705">
    <property type="component" value="Chromosome 3B"/>
</dbReference>
<keyword evidence="4" id="KW-0813">Transport</keyword>
<feature type="region of interest" description="Disordered" evidence="8">
    <location>
        <begin position="1060"/>
        <end position="1090"/>
    </location>
</feature>
<feature type="region of interest" description="Disordered" evidence="8">
    <location>
        <begin position="723"/>
        <end position="762"/>
    </location>
</feature>
<sequence length="1162" mass="127131">MGQVPPKIHGVYGTSPWFTSRYLFLKKKKQLLPRLHDGPTALTRGMGPPAPSQSPLLTETNVHLSGKQSPSHPRPRNPDPLLDLAARPKPSAATMPAAAASGGGVADAEELFRTKRVAEIREVEAATRREISAKEEELRQLVGRSYRDLLDSADSILLIKQSSDAISENLSRVSDSLSSLSPPADAPSASASAASSSSSGGRARLYAAAARAKYLVDTPEHIWGRLDEGMLLEAAGRYMRAQVVHRLLSRDAAAAARFSLLAHQAQLVEAFRPQIAQRARERLADRRLPVSAHADALAAAAAIDAPSLTPSQALLLLLSSRRAWISQALTVLASDPSSYTSVLCDVAGIVRVTLGHVGQLFVPALTDLPMFYKTVLESPPPAQLFGGIPDPDEEARLWREHWDQLEATMVLLEPDTVARTCTDWLKECCDEMFGVIAGSQRLVDAIGSGEGLGSAQRLIREKLDDRAGLEGSLEQWLKSVFGSEIESPWDQIRGLILKEGKDIFEGWMEEAFVQRMKDIVHSEFDSLVGSVNVMESIQAIGANAGPKDAADFLVHVQKALTGGSVWFSESKIKKGGILAHLKPIADENDFHSCLASYFGPEVSRIKNAIDGKCKSILEDLLSFVESHNSVQRLKELVPFIQEKCYKTILGVLDKLEAELGNLSDALGTKKGDDNVPAASVIVERSLFIGRLLFALRYHSSHVPLILSSPRQWVKDSGGAAFARLSSPTPRHSRASFESSSPFTPRRQFDSPRSPGRQFSESPRRQSIAAAAASLFGADDSSNPRLDELNKTLKALCITAHTLWITWVSAELSDLLSYALNRDDSLSSSTPLRGWEVTVIKQEESTDGPLEMQIALPSMPSLYIISFLYQACLEIHKIGGHILDRIILHKFAWDLLQKVISIYENFLASIESSNSQVSEKGVLQILLDLRFIGDILSGGKNSSANPSETKIKQDNAKTTFRRKQSQFQADSATIEPINKLINKFSQRLDPIDWATYESYLWENEKQSYKRCVVLFGFLVQLNHMYTGAAQKLPTKTNTDSNIMRCSQVPRFKYLPISAPALSSRTPKSSLQSPSDDSTSRNPWKSSYSNGERSTISEYDNNASLGSAAPLLKSFVTQVGSKFGENTSRWGSMLSDGQVGLSDILPGPAAGFFSSFTSGARYDS</sequence>
<evidence type="ECO:0000256" key="2">
    <source>
        <dbReference type="ARBA" id="ARBA00006653"/>
    </source>
</evidence>
<reference evidence="9 10" key="1">
    <citation type="submission" date="2017-09" db="EMBL/GenBank/DDBJ databases">
        <authorList>
            <consortium name="International Durum Wheat Genome Sequencing Consortium (IDWGSC)"/>
            <person name="Milanesi L."/>
        </authorList>
    </citation>
    <scope>NUCLEOTIDE SEQUENCE [LARGE SCALE GENOMIC DNA]</scope>
    <source>
        <strain evidence="10">cv. Svevo</strain>
    </source>
</reference>
<evidence type="ECO:0000256" key="7">
    <source>
        <dbReference type="ARBA" id="ARBA00023136"/>
    </source>
</evidence>
<evidence type="ECO:0000256" key="8">
    <source>
        <dbReference type="SAM" id="MobiDB-lite"/>
    </source>
</evidence>
<keyword evidence="7" id="KW-0472">Membrane</keyword>
<dbReference type="GO" id="GO:0006891">
    <property type="term" value="P:intra-Golgi vesicle-mediated transport"/>
    <property type="evidence" value="ECO:0007669"/>
    <property type="project" value="InterPro"/>
</dbReference>
<name>A0A9R1S4V2_TRITD</name>
<comment type="subcellular location">
    <subcellularLocation>
        <location evidence="1">Golgi apparatus membrane</location>
        <topology evidence="1">Peripheral membrane protein</topology>
    </subcellularLocation>
</comment>
<feature type="compositionally biased region" description="Polar residues" evidence="8">
    <location>
        <begin position="1079"/>
        <end position="1090"/>
    </location>
</feature>
<evidence type="ECO:0000256" key="4">
    <source>
        <dbReference type="ARBA" id="ARBA00022448"/>
    </source>
</evidence>
<accession>A0A9R1S4V2</accession>
<keyword evidence="10" id="KW-1185">Reference proteome</keyword>
<evidence type="ECO:0000256" key="6">
    <source>
        <dbReference type="ARBA" id="ARBA00023034"/>
    </source>
</evidence>
<feature type="region of interest" description="Disordered" evidence="8">
    <location>
        <begin position="940"/>
        <end position="965"/>
    </location>
</feature>
<evidence type="ECO:0000313" key="10">
    <source>
        <dbReference type="Proteomes" id="UP000324705"/>
    </source>
</evidence>
<feature type="compositionally biased region" description="Polar residues" evidence="8">
    <location>
        <begin position="53"/>
        <end position="71"/>
    </location>
</feature>
<protein>
    <recommendedName>
        <fullName evidence="3">Conserved oligomeric Golgi complex subunit 1</fullName>
    </recommendedName>
</protein>
<dbReference type="EMBL" id="LT934116">
    <property type="protein sequence ID" value="VAH80403.1"/>
    <property type="molecule type" value="Genomic_DNA"/>
</dbReference>
<dbReference type="GO" id="GO:0015031">
    <property type="term" value="P:protein transport"/>
    <property type="evidence" value="ECO:0007669"/>
    <property type="project" value="UniProtKB-KW"/>
</dbReference>
<dbReference type="AlphaFoldDB" id="A0A9R1S4V2"/>
<evidence type="ECO:0000256" key="5">
    <source>
        <dbReference type="ARBA" id="ARBA00022927"/>
    </source>
</evidence>
<feature type="region of interest" description="Disordered" evidence="8">
    <location>
        <begin position="176"/>
        <end position="198"/>
    </location>
</feature>
<proteinExistence type="inferred from homology"/>
<dbReference type="GO" id="GO:0000139">
    <property type="term" value="C:Golgi membrane"/>
    <property type="evidence" value="ECO:0007669"/>
    <property type="project" value="UniProtKB-SubCell"/>
</dbReference>
<keyword evidence="6" id="KW-0333">Golgi apparatus</keyword>
<dbReference type="PANTHER" id="PTHR31658:SF0">
    <property type="entry name" value="CONSERVED OLIGOMERIC GOLGI COMPLEX SUBUNIT 1"/>
    <property type="match status" value="1"/>
</dbReference>
<dbReference type="Gramene" id="TRITD3Bv1G180490.5">
    <property type="protein sequence ID" value="TRITD3Bv1G180490.5"/>
    <property type="gene ID" value="TRITD3Bv1G180490"/>
</dbReference>
<dbReference type="Pfam" id="PF08700">
    <property type="entry name" value="VPS51_Exo84_N"/>
    <property type="match status" value="1"/>
</dbReference>
<dbReference type="InterPro" id="IPR033370">
    <property type="entry name" value="COG1"/>
</dbReference>
<comment type="similarity">
    <text evidence="2">Belongs to the COG1 family.</text>
</comment>
<gene>
    <name evidence="9" type="ORF">TRITD_3Bv1G180490</name>
</gene>
<dbReference type="PANTHER" id="PTHR31658">
    <property type="entry name" value="CONSERVED OLIGOMERIC GOLGI COMPLEX SUBUNIT 1"/>
    <property type="match status" value="1"/>
</dbReference>